<comment type="function">
    <text evidence="8 9">Required for the first step of histidine biosynthesis. May allow the feedback regulation of ATP phosphoribosyltransferase activity by histidine.</text>
</comment>
<dbReference type="InterPro" id="IPR004517">
    <property type="entry name" value="HisZ"/>
</dbReference>
<evidence type="ECO:0000256" key="5">
    <source>
        <dbReference type="ARBA" id="ARBA00022490"/>
    </source>
</evidence>
<dbReference type="InterPro" id="IPR045864">
    <property type="entry name" value="aa-tRNA-synth_II/BPL/LPL"/>
</dbReference>
<dbReference type="GO" id="GO:0005737">
    <property type="term" value="C:cytoplasm"/>
    <property type="evidence" value="ECO:0007669"/>
    <property type="project" value="UniProtKB-SubCell"/>
</dbReference>
<dbReference type="GO" id="GO:0004821">
    <property type="term" value="F:histidine-tRNA ligase activity"/>
    <property type="evidence" value="ECO:0007669"/>
    <property type="project" value="TreeGrafter"/>
</dbReference>
<evidence type="ECO:0000256" key="10">
    <source>
        <dbReference type="PIRSR" id="PIRSR001549-1"/>
    </source>
</evidence>
<dbReference type="InterPro" id="IPR004516">
    <property type="entry name" value="HisRS/HisZ"/>
</dbReference>
<accession>A0A8J6TU03</accession>
<keyword evidence="13" id="KW-1185">Reference proteome</keyword>
<comment type="subcellular location">
    <subcellularLocation>
        <location evidence="1 9">Cytoplasm</location>
    </subcellularLocation>
</comment>
<feature type="binding site" evidence="10">
    <location>
        <position position="125"/>
    </location>
    <ligand>
        <name>L-histidine</name>
        <dbReference type="ChEBI" id="CHEBI:57595"/>
    </ligand>
</feature>
<dbReference type="Gene3D" id="3.30.930.10">
    <property type="entry name" value="Bira Bifunctional Protein, Domain 2"/>
    <property type="match status" value="1"/>
</dbReference>
<gene>
    <name evidence="9 12" type="primary">hisZ</name>
    <name evidence="12" type="ORF">H8702_03850</name>
</gene>
<protein>
    <recommendedName>
        <fullName evidence="4 9">ATP phosphoribosyltransferase regulatory subunit</fullName>
    </recommendedName>
</protein>
<dbReference type="GO" id="GO:0000105">
    <property type="term" value="P:L-histidine biosynthetic process"/>
    <property type="evidence" value="ECO:0007669"/>
    <property type="project" value="UniProtKB-UniRule"/>
</dbReference>
<sequence length="401" mass="45092">MDKNKLITPEGTKDYLFEEAVLRRQIETALKTSFELRGYHEVVTPSLEFLDVFTAMENSIPVEQMYKLVDAKGRLMVLRPDSTMPIARLGVTRLKNEMLPLRLYYNQSVFSVNKSLRGRSDEIMQTGIELIGPSNQKADLEVLSTAMRALQELKIENFRMEIGHIGIFNALISSLAVEEEKKELIRQLIQSKNYPALQDMLDELEDTEEVSLLRQLPRFFGGAEVFTQMEMMVTDPVILGLLAYLKELYQLLSQMGMQEHITVDLGIVNRTDYYTGIVFKGYVEGYGEEVLSGGRYDGLFRAFGEDWGAVGFGVNVDSAVNALLSVQEHKILPISVLVYSEAGYQTAAFAHIQELAAQGISSEYSLSDTREEALLYAKQKAIGRVDIISESVDVLYCGKGE</sequence>
<dbReference type="CDD" id="cd00773">
    <property type="entry name" value="HisRS-like_core"/>
    <property type="match status" value="1"/>
</dbReference>
<feature type="binding site" evidence="10">
    <location>
        <begin position="81"/>
        <end position="83"/>
    </location>
    <ligand>
        <name>L-histidine</name>
        <dbReference type="ChEBI" id="CHEBI:57595"/>
    </ligand>
</feature>
<dbReference type="PIRSF" id="PIRSF001549">
    <property type="entry name" value="His-tRNA_synth"/>
    <property type="match status" value="1"/>
</dbReference>
<dbReference type="RefSeq" id="WP_093988654.1">
    <property type="nucleotide sequence ID" value="NZ_FYDD01000003.1"/>
</dbReference>
<comment type="miscellaneous">
    <text evidence="9">This function is generally fulfilled by the C-terminal part of HisG, which is missing in some bacteria such as this one.</text>
</comment>
<evidence type="ECO:0000256" key="3">
    <source>
        <dbReference type="ARBA" id="ARBA00005539"/>
    </source>
</evidence>
<dbReference type="GO" id="GO:0006427">
    <property type="term" value="P:histidyl-tRNA aminoacylation"/>
    <property type="evidence" value="ECO:0007669"/>
    <property type="project" value="TreeGrafter"/>
</dbReference>
<feature type="binding site" evidence="10">
    <location>
        <begin position="273"/>
        <end position="274"/>
    </location>
    <ligand>
        <name>L-histidine</name>
        <dbReference type="ChEBI" id="CHEBI:57595"/>
    </ligand>
</feature>
<keyword evidence="12" id="KW-0328">Glycosyltransferase</keyword>
<dbReference type="PANTHER" id="PTHR43707">
    <property type="entry name" value="HISTIDYL-TRNA SYNTHETASE"/>
    <property type="match status" value="1"/>
</dbReference>
<comment type="pathway">
    <text evidence="2 9">Amino-acid biosynthesis; L-histidine biosynthesis; L-histidine from 5-phospho-alpha-D-ribose 1-diphosphate: step 1/9.</text>
</comment>
<organism evidence="12 13">
    <name type="scientific">Massiliimalia timonensis</name>
    <dbReference type="NCBI Taxonomy" id="1987501"/>
    <lineage>
        <taxon>Bacteria</taxon>
        <taxon>Bacillati</taxon>
        <taxon>Bacillota</taxon>
        <taxon>Clostridia</taxon>
        <taxon>Eubacteriales</taxon>
        <taxon>Oscillospiraceae</taxon>
        <taxon>Massiliimalia</taxon>
    </lineage>
</organism>
<name>A0A8J6TU03_9FIRM</name>
<evidence type="ECO:0000256" key="4">
    <source>
        <dbReference type="ARBA" id="ARBA00020397"/>
    </source>
</evidence>
<evidence type="ECO:0000259" key="11">
    <source>
        <dbReference type="PROSITE" id="PS50862"/>
    </source>
</evidence>
<evidence type="ECO:0000256" key="6">
    <source>
        <dbReference type="ARBA" id="ARBA00022605"/>
    </source>
</evidence>
<dbReference type="OrthoDB" id="9800814at2"/>
<dbReference type="PROSITE" id="PS50862">
    <property type="entry name" value="AA_TRNA_LIGASE_II"/>
    <property type="match status" value="1"/>
</dbReference>
<evidence type="ECO:0000256" key="7">
    <source>
        <dbReference type="ARBA" id="ARBA00023102"/>
    </source>
</evidence>
<dbReference type="HAMAP" id="MF_00125">
    <property type="entry name" value="HisZ"/>
    <property type="match status" value="1"/>
</dbReference>
<dbReference type="AlphaFoldDB" id="A0A8J6TU03"/>
<keyword evidence="5 9" id="KW-0963">Cytoplasm</keyword>
<reference evidence="12" key="1">
    <citation type="submission" date="2020-08" db="EMBL/GenBank/DDBJ databases">
        <title>Genome public.</title>
        <authorList>
            <person name="Liu C."/>
            <person name="Sun Q."/>
        </authorList>
    </citation>
    <scope>NUCLEOTIDE SEQUENCE</scope>
    <source>
        <strain evidence="12">NSJ-15</strain>
    </source>
</reference>
<dbReference type="PANTHER" id="PTHR43707:SF6">
    <property type="entry name" value="ATP PHOSPHORIBOSYLTRANSFERASE REGULATORY SUBUNIT"/>
    <property type="match status" value="1"/>
</dbReference>
<dbReference type="GO" id="GO:0016757">
    <property type="term" value="F:glycosyltransferase activity"/>
    <property type="evidence" value="ECO:0007669"/>
    <property type="project" value="UniProtKB-KW"/>
</dbReference>
<evidence type="ECO:0000313" key="12">
    <source>
        <dbReference type="EMBL" id="MBC8610258.1"/>
    </source>
</evidence>
<keyword evidence="12" id="KW-0808">Transferase</keyword>
<dbReference type="UniPathway" id="UPA00031">
    <property type="reaction ID" value="UER00006"/>
</dbReference>
<evidence type="ECO:0000256" key="8">
    <source>
        <dbReference type="ARBA" id="ARBA00025246"/>
    </source>
</evidence>
<comment type="caution">
    <text evidence="12">The sequence shown here is derived from an EMBL/GenBank/DDBJ whole genome shotgun (WGS) entry which is preliminary data.</text>
</comment>
<dbReference type="SUPFAM" id="SSF55681">
    <property type="entry name" value="Class II aaRS and biotin synthetases"/>
    <property type="match status" value="1"/>
</dbReference>
<comment type="similarity">
    <text evidence="3 9">Belongs to the class-II aminoacyl-tRNA synthetase family. HisZ subfamily.</text>
</comment>
<dbReference type="Proteomes" id="UP000632659">
    <property type="component" value="Unassembled WGS sequence"/>
</dbReference>
<keyword evidence="6 9" id="KW-0028">Amino-acid biosynthesis</keyword>
<evidence type="ECO:0000256" key="9">
    <source>
        <dbReference type="HAMAP-Rule" id="MF_00125"/>
    </source>
</evidence>
<evidence type="ECO:0000313" key="13">
    <source>
        <dbReference type="Proteomes" id="UP000632659"/>
    </source>
</evidence>
<comment type="subunit">
    <text evidence="9">Heteromultimer composed of HisG and HisZ subunits.</text>
</comment>
<dbReference type="Pfam" id="PF13393">
    <property type="entry name" value="tRNA-synt_His"/>
    <property type="match status" value="1"/>
</dbReference>
<dbReference type="InterPro" id="IPR006195">
    <property type="entry name" value="aa-tRNA-synth_II"/>
</dbReference>
<dbReference type="EMBL" id="JACRTL010000001">
    <property type="protein sequence ID" value="MBC8610258.1"/>
    <property type="molecule type" value="Genomic_DNA"/>
</dbReference>
<evidence type="ECO:0000256" key="2">
    <source>
        <dbReference type="ARBA" id="ARBA00004667"/>
    </source>
</evidence>
<dbReference type="InterPro" id="IPR041715">
    <property type="entry name" value="HisRS-like_core"/>
</dbReference>
<evidence type="ECO:0000256" key="1">
    <source>
        <dbReference type="ARBA" id="ARBA00004496"/>
    </source>
</evidence>
<proteinExistence type="inferred from homology"/>
<feature type="domain" description="Aminoacyl-transfer RNA synthetases class-II family profile" evidence="11">
    <location>
        <begin position="1"/>
        <end position="333"/>
    </location>
</feature>
<keyword evidence="7 9" id="KW-0368">Histidine biosynthesis</keyword>
<dbReference type="GO" id="GO:0140096">
    <property type="term" value="F:catalytic activity, acting on a protein"/>
    <property type="evidence" value="ECO:0007669"/>
    <property type="project" value="UniProtKB-ARBA"/>
</dbReference>
<feature type="binding site" evidence="10">
    <location>
        <position position="129"/>
    </location>
    <ligand>
        <name>L-histidine</name>
        <dbReference type="ChEBI" id="CHEBI:57595"/>
    </ligand>
</feature>
<dbReference type="NCBIfam" id="TIGR00443">
    <property type="entry name" value="hisZ_biosyn_reg"/>
    <property type="match status" value="1"/>
</dbReference>